<reference evidence="2 3" key="1">
    <citation type="submission" date="2018-03" db="EMBL/GenBank/DDBJ databases">
        <title>Genomic Encyclopedia of Archaeal and Bacterial Type Strains, Phase II (KMG-II): from individual species to whole genera.</title>
        <authorList>
            <person name="Goeker M."/>
        </authorList>
    </citation>
    <scope>NUCLEOTIDE SEQUENCE [LARGE SCALE GENOMIC DNA]</scope>
    <source>
        <strain evidence="2 3">DSM 45348</strain>
    </source>
</reference>
<gene>
    <name evidence="2" type="ORF">CLV70_104222</name>
</gene>
<comment type="caution">
    <text evidence="2">The sequence shown here is derived from an EMBL/GenBank/DDBJ whole genome shotgun (WGS) entry which is preliminary data.</text>
</comment>
<organism evidence="2 3">
    <name type="scientific">Pseudosporangium ferrugineum</name>
    <dbReference type="NCBI Taxonomy" id="439699"/>
    <lineage>
        <taxon>Bacteria</taxon>
        <taxon>Bacillati</taxon>
        <taxon>Actinomycetota</taxon>
        <taxon>Actinomycetes</taxon>
        <taxon>Micromonosporales</taxon>
        <taxon>Micromonosporaceae</taxon>
        <taxon>Pseudosporangium</taxon>
    </lineage>
</organism>
<dbReference type="SUPFAM" id="SSF47336">
    <property type="entry name" value="ACP-like"/>
    <property type="match status" value="1"/>
</dbReference>
<dbReference type="Proteomes" id="UP000239209">
    <property type="component" value="Unassembled WGS sequence"/>
</dbReference>
<protein>
    <submittedName>
        <fullName evidence="2">Methoxymalonate biosynthesis acyl carrier protein</fullName>
    </submittedName>
</protein>
<dbReference type="OrthoDB" id="677810at2"/>
<evidence type="ECO:0000259" key="1">
    <source>
        <dbReference type="PROSITE" id="PS50075"/>
    </source>
</evidence>
<evidence type="ECO:0000313" key="3">
    <source>
        <dbReference type="Proteomes" id="UP000239209"/>
    </source>
</evidence>
<dbReference type="RefSeq" id="WP_106126285.1">
    <property type="nucleotide sequence ID" value="NZ_PVZG01000004.1"/>
</dbReference>
<dbReference type="Pfam" id="PF00550">
    <property type="entry name" value="PP-binding"/>
    <property type="match status" value="1"/>
</dbReference>
<dbReference type="InterPro" id="IPR036736">
    <property type="entry name" value="ACP-like_sf"/>
</dbReference>
<dbReference type="AlphaFoldDB" id="A0A2T0SB74"/>
<accession>A0A2T0SB74</accession>
<dbReference type="Gene3D" id="1.10.1200.10">
    <property type="entry name" value="ACP-like"/>
    <property type="match status" value="1"/>
</dbReference>
<name>A0A2T0SB74_9ACTN</name>
<keyword evidence="3" id="KW-1185">Reference proteome</keyword>
<proteinExistence type="predicted"/>
<dbReference type="InterPro" id="IPR009081">
    <property type="entry name" value="PP-bd_ACP"/>
</dbReference>
<sequence>MTTSTENGRVEKDLAVFLRERTGSDWAADSDLFAEGGLSSLFAMELVVHLENTFGITISGADLQLANFRTIAAMAGLVARLREPAGD</sequence>
<feature type="domain" description="Carrier" evidence="1">
    <location>
        <begin position="4"/>
        <end position="82"/>
    </location>
</feature>
<evidence type="ECO:0000313" key="2">
    <source>
        <dbReference type="EMBL" id="PRY30670.1"/>
    </source>
</evidence>
<dbReference type="EMBL" id="PVZG01000004">
    <property type="protein sequence ID" value="PRY30670.1"/>
    <property type="molecule type" value="Genomic_DNA"/>
</dbReference>
<dbReference type="PROSITE" id="PS50075">
    <property type="entry name" value="CARRIER"/>
    <property type="match status" value="1"/>
</dbReference>